<reference evidence="14 15" key="1">
    <citation type="submission" date="2020-04" db="EMBL/GenBank/DDBJ databases">
        <title>Thalassotalea sp. M1531, isolated from the surface of marine red alga.</title>
        <authorList>
            <person name="Pang L."/>
            <person name="Lu D.-C."/>
        </authorList>
    </citation>
    <scope>NUCLEOTIDE SEQUENCE [LARGE SCALE GENOMIC DNA]</scope>
    <source>
        <strain evidence="14 15">M1531</strain>
    </source>
</reference>
<dbReference type="InterPro" id="IPR003594">
    <property type="entry name" value="HATPase_dom"/>
</dbReference>
<evidence type="ECO:0000259" key="12">
    <source>
        <dbReference type="PROSITE" id="PS50112"/>
    </source>
</evidence>
<dbReference type="Pfam" id="PF08447">
    <property type="entry name" value="PAS_3"/>
    <property type="match status" value="2"/>
</dbReference>
<keyword evidence="7" id="KW-0067">ATP-binding</keyword>
<feature type="domain" description="Response regulatory" evidence="11">
    <location>
        <begin position="725"/>
        <end position="835"/>
    </location>
</feature>
<dbReference type="EMBL" id="JABBXH010000002">
    <property type="protein sequence ID" value="NMP31386.1"/>
    <property type="molecule type" value="Genomic_DNA"/>
</dbReference>
<dbReference type="AlphaFoldDB" id="A0A7Y0Q6P6"/>
<dbReference type="PROSITE" id="PS50113">
    <property type="entry name" value="PAC"/>
    <property type="match status" value="1"/>
</dbReference>
<dbReference type="InterPro" id="IPR035965">
    <property type="entry name" value="PAS-like_dom_sf"/>
</dbReference>
<evidence type="ECO:0000256" key="3">
    <source>
        <dbReference type="ARBA" id="ARBA00022553"/>
    </source>
</evidence>
<dbReference type="CDD" id="cd00082">
    <property type="entry name" value="HisKA"/>
    <property type="match status" value="1"/>
</dbReference>
<dbReference type="SMART" id="SM00388">
    <property type="entry name" value="HisKA"/>
    <property type="match status" value="1"/>
</dbReference>
<dbReference type="InterPro" id="IPR005467">
    <property type="entry name" value="His_kinase_dom"/>
</dbReference>
<dbReference type="PROSITE" id="PS50109">
    <property type="entry name" value="HIS_KIN"/>
    <property type="match status" value="1"/>
</dbReference>
<comment type="caution">
    <text evidence="14">The sequence shown here is derived from an EMBL/GenBank/DDBJ whole genome shotgun (WGS) entry which is preliminary data.</text>
</comment>
<dbReference type="InterPro" id="IPR036890">
    <property type="entry name" value="HATPase_C_sf"/>
</dbReference>
<dbReference type="InterPro" id="IPR003661">
    <property type="entry name" value="HisK_dim/P_dom"/>
</dbReference>
<dbReference type="GO" id="GO:0005524">
    <property type="term" value="F:ATP binding"/>
    <property type="evidence" value="ECO:0007669"/>
    <property type="project" value="UniProtKB-KW"/>
</dbReference>
<accession>A0A7Y0Q6P6</accession>
<dbReference type="PROSITE" id="PS50112">
    <property type="entry name" value="PAS"/>
    <property type="match status" value="2"/>
</dbReference>
<dbReference type="CDD" id="cd00130">
    <property type="entry name" value="PAS"/>
    <property type="match status" value="2"/>
</dbReference>
<evidence type="ECO:0000259" key="10">
    <source>
        <dbReference type="PROSITE" id="PS50109"/>
    </source>
</evidence>
<dbReference type="InterPro" id="IPR004358">
    <property type="entry name" value="Sig_transdc_His_kin-like_C"/>
</dbReference>
<name>A0A7Y0Q6P6_9GAMM</name>
<evidence type="ECO:0000256" key="5">
    <source>
        <dbReference type="ARBA" id="ARBA00022741"/>
    </source>
</evidence>
<evidence type="ECO:0000259" key="13">
    <source>
        <dbReference type="PROSITE" id="PS50113"/>
    </source>
</evidence>
<keyword evidence="6" id="KW-0418">Kinase</keyword>
<feature type="domain" description="PAS" evidence="12">
    <location>
        <begin position="114"/>
        <end position="186"/>
    </location>
</feature>
<protein>
    <recommendedName>
        <fullName evidence="2">histidine kinase</fullName>
        <ecNumber evidence="2">2.7.13.3</ecNumber>
    </recommendedName>
</protein>
<dbReference type="GO" id="GO:0006355">
    <property type="term" value="P:regulation of DNA-templated transcription"/>
    <property type="evidence" value="ECO:0007669"/>
    <property type="project" value="InterPro"/>
</dbReference>
<dbReference type="PROSITE" id="PS50110">
    <property type="entry name" value="RESPONSE_REGULATORY"/>
    <property type="match status" value="1"/>
</dbReference>
<evidence type="ECO:0000256" key="4">
    <source>
        <dbReference type="ARBA" id="ARBA00022679"/>
    </source>
</evidence>
<dbReference type="GO" id="GO:0000155">
    <property type="term" value="F:phosphorelay sensor kinase activity"/>
    <property type="evidence" value="ECO:0007669"/>
    <property type="project" value="InterPro"/>
</dbReference>
<keyword evidence="8" id="KW-0902">Two-component regulatory system</keyword>
<keyword evidence="5" id="KW-0547">Nucleotide-binding</keyword>
<feature type="domain" description="Histidine kinase" evidence="10">
    <location>
        <begin position="490"/>
        <end position="704"/>
    </location>
</feature>
<evidence type="ECO:0000256" key="8">
    <source>
        <dbReference type="ARBA" id="ARBA00023012"/>
    </source>
</evidence>
<dbReference type="Gene3D" id="1.10.287.130">
    <property type="match status" value="1"/>
</dbReference>
<dbReference type="Gene3D" id="3.40.50.2300">
    <property type="match status" value="1"/>
</dbReference>
<evidence type="ECO:0000256" key="7">
    <source>
        <dbReference type="ARBA" id="ARBA00022840"/>
    </source>
</evidence>
<dbReference type="InterPro" id="IPR011006">
    <property type="entry name" value="CheY-like_superfamily"/>
</dbReference>
<organism evidence="14 15">
    <name type="scientific">Thalassotalea algicola</name>
    <dbReference type="NCBI Taxonomy" id="2716224"/>
    <lineage>
        <taxon>Bacteria</taxon>
        <taxon>Pseudomonadati</taxon>
        <taxon>Pseudomonadota</taxon>
        <taxon>Gammaproteobacteria</taxon>
        <taxon>Alteromonadales</taxon>
        <taxon>Colwelliaceae</taxon>
        <taxon>Thalassotalea</taxon>
    </lineage>
</organism>
<dbReference type="SUPFAM" id="SSF55874">
    <property type="entry name" value="ATPase domain of HSP90 chaperone/DNA topoisomerase II/histidine kinase"/>
    <property type="match status" value="1"/>
</dbReference>
<dbReference type="Pfam" id="PF02518">
    <property type="entry name" value="HATPase_c"/>
    <property type="match status" value="1"/>
</dbReference>
<dbReference type="SUPFAM" id="SSF47384">
    <property type="entry name" value="Homodimeric domain of signal transducing histidine kinase"/>
    <property type="match status" value="1"/>
</dbReference>
<dbReference type="EC" id="2.7.13.3" evidence="2"/>
<keyword evidence="4" id="KW-0808">Transferase</keyword>
<dbReference type="SMART" id="SM00091">
    <property type="entry name" value="PAS"/>
    <property type="match status" value="2"/>
</dbReference>
<dbReference type="Gene3D" id="3.30.565.10">
    <property type="entry name" value="Histidine kinase-like ATPase, C-terminal domain"/>
    <property type="match status" value="1"/>
</dbReference>
<feature type="modified residue" description="4-aspartylphosphate" evidence="9">
    <location>
        <position position="775"/>
    </location>
</feature>
<dbReference type="InterPro" id="IPR036097">
    <property type="entry name" value="HisK_dim/P_sf"/>
</dbReference>
<dbReference type="SUPFAM" id="SSF52172">
    <property type="entry name" value="CheY-like"/>
    <property type="match status" value="1"/>
</dbReference>
<feature type="domain" description="PAS" evidence="12">
    <location>
        <begin position="8"/>
        <end position="70"/>
    </location>
</feature>
<evidence type="ECO:0000313" key="15">
    <source>
        <dbReference type="Proteomes" id="UP000568664"/>
    </source>
</evidence>
<dbReference type="Pfam" id="PF00989">
    <property type="entry name" value="PAS"/>
    <property type="match status" value="1"/>
</dbReference>
<dbReference type="PANTHER" id="PTHR43065">
    <property type="entry name" value="SENSOR HISTIDINE KINASE"/>
    <property type="match status" value="1"/>
</dbReference>
<evidence type="ECO:0000259" key="11">
    <source>
        <dbReference type="PROSITE" id="PS50110"/>
    </source>
</evidence>
<comment type="catalytic activity">
    <reaction evidence="1">
        <text>ATP + protein L-histidine = ADP + protein N-phospho-L-histidine.</text>
        <dbReference type="EC" id="2.7.13.3"/>
    </reaction>
</comment>
<evidence type="ECO:0000313" key="14">
    <source>
        <dbReference type="EMBL" id="NMP31386.1"/>
    </source>
</evidence>
<dbReference type="InterPro" id="IPR001789">
    <property type="entry name" value="Sig_transdc_resp-reg_receiver"/>
</dbReference>
<dbReference type="InterPro" id="IPR013655">
    <property type="entry name" value="PAS_fold_3"/>
</dbReference>
<dbReference type="InterPro" id="IPR000014">
    <property type="entry name" value="PAS"/>
</dbReference>
<evidence type="ECO:0000256" key="6">
    <source>
        <dbReference type="ARBA" id="ARBA00022777"/>
    </source>
</evidence>
<dbReference type="SUPFAM" id="SSF55785">
    <property type="entry name" value="PYP-like sensor domain (PAS domain)"/>
    <property type="match status" value="3"/>
</dbReference>
<keyword evidence="15" id="KW-1185">Reference proteome</keyword>
<dbReference type="RefSeq" id="WP_169074703.1">
    <property type="nucleotide sequence ID" value="NZ_JABBXH010000002.1"/>
</dbReference>
<feature type="domain" description="PAC" evidence="13">
    <location>
        <begin position="190"/>
        <end position="242"/>
    </location>
</feature>
<dbReference type="InterPro" id="IPR000700">
    <property type="entry name" value="PAS-assoc_C"/>
</dbReference>
<proteinExistence type="predicted"/>
<dbReference type="Pfam" id="PF00072">
    <property type="entry name" value="Response_reg"/>
    <property type="match status" value="1"/>
</dbReference>
<dbReference type="InterPro" id="IPR013767">
    <property type="entry name" value="PAS_fold"/>
</dbReference>
<dbReference type="PRINTS" id="PR00344">
    <property type="entry name" value="BCTRLSENSOR"/>
</dbReference>
<evidence type="ECO:0000256" key="9">
    <source>
        <dbReference type="PROSITE-ProRule" id="PRU00169"/>
    </source>
</evidence>
<dbReference type="SMART" id="SM00448">
    <property type="entry name" value="REC"/>
    <property type="match status" value="1"/>
</dbReference>
<evidence type="ECO:0000256" key="2">
    <source>
        <dbReference type="ARBA" id="ARBA00012438"/>
    </source>
</evidence>
<dbReference type="NCBIfam" id="TIGR00229">
    <property type="entry name" value="sensory_box"/>
    <property type="match status" value="2"/>
</dbReference>
<dbReference type="SMART" id="SM00387">
    <property type="entry name" value="HATPase_c"/>
    <property type="match status" value="1"/>
</dbReference>
<evidence type="ECO:0000256" key="1">
    <source>
        <dbReference type="ARBA" id="ARBA00000085"/>
    </source>
</evidence>
<keyword evidence="3 9" id="KW-0597">Phosphoprotein</keyword>
<gene>
    <name evidence="14" type="ORF">HII17_07415</name>
</gene>
<sequence length="836" mass="95465">MTLPMLDINNIPFAILVVDRDQELVSLNNIAQDLTGYSEEDLVAKPISFLIEELDVDKTQETLALTGESSKSYLLKKSDKSLNSVQIRKEHNETFCYLYLYEPFVKKDEISEPLKVDTRTALESLDEMFWEWDIASDLIYFSAELMALVGYKKEPLQAPRSFLKQHVEKESRQELIRQMQTLLDGESSSYNHTYQILTRDNQQLWVNVTARSMNDGDGVGKRVYGALRNVTETKSLIRQLKKQNSYLSLAERISNSGHWRYDVVAEKMFWSTELYRIFGTEPQSFVPSVDNELSFHTEEERESIKIALQNSINNAQSYYNKSTIIRSNGRKAKIETIGEVEVDSNGNVIALFGICRDVTKSEVIFEKLKLLALVNYTIKVPIFFINEEDNVVYQDLSPQQGDGKTVLFNYINFSISEYLKLKKIAKSKGQLKRINISFDDFNTVFDLSVTYEADEGVYIWIVENVTEKFRKEQQQIISNRLALLGNTFGNVSHDINNVLGVALGAIEMLELKFSQGEQDISRYIDRVKNAIDKGKSVTERLLAFTKKPMVKVVEFDPLKDIVDNQYLFKQMLINTIKLNIELPEQQCTINFPQGEFINILLNLVINSQDAIKEKGLSGTIEIKANYNTDNNLEVHVIDSGIGIQSENLNKIFDPFYSSKSVNKGNGIGLANVYSTIYKHNGQIKVLGKSELGGAHFILEFKCKKLHEPANTGVISSNLLTLKQRRILILDDEESIAEFVALFLETHGAHTFHVSDKKQLINAIEHEGPFDIFMTDMILPDLTGRQATDLVLQHFPYIKVFSMSGYIDNENESWPYPVLRKPFNSNELSEFLAASYR</sequence>
<dbReference type="Proteomes" id="UP000568664">
    <property type="component" value="Unassembled WGS sequence"/>
</dbReference>
<dbReference type="Gene3D" id="3.30.450.20">
    <property type="entry name" value="PAS domain"/>
    <property type="match status" value="3"/>
</dbReference>